<feature type="chain" id="PRO_5016961772" evidence="1">
    <location>
        <begin position="26"/>
        <end position="371"/>
    </location>
</feature>
<reference evidence="3 5" key="2">
    <citation type="submission" date="2018-06" db="EMBL/GenBank/DDBJ databases">
        <authorList>
            <consortium name="Pathogen Informatics"/>
            <person name="Doyle S."/>
        </authorList>
    </citation>
    <scope>NUCLEOTIDE SEQUENCE [LARGE SCALE GENOMIC DNA]</scope>
    <source>
        <strain evidence="3 5">NCTC12376</strain>
    </source>
</reference>
<keyword evidence="4" id="KW-1185">Reference proteome</keyword>
<dbReference type="Proteomes" id="UP000254230">
    <property type="component" value="Unassembled WGS sequence"/>
</dbReference>
<evidence type="ECO:0000313" key="5">
    <source>
        <dbReference type="Proteomes" id="UP000254230"/>
    </source>
</evidence>
<dbReference type="InterPro" id="IPR007825">
    <property type="entry name" value="Major_OMP_Legionella"/>
</dbReference>
<organism evidence="3 5">
    <name type="scientific">Legionella quateirensis</name>
    <dbReference type="NCBI Taxonomy" id="45072"/>
    <lineage>
        <taxon>Bacteria</taxon>
        <taxon>Pseudomonadati</taxon>
        <taxon>Pseudomonadota</taxon>
        <taxon>Gammaproteobacteria</taxon>
        <taxon>Legionellales</taxon>
        <taxon>Legionellaceae</taxon>
        <taxon>Legionella</taxon>
    </lineage>
</organism>
<evidence type="ECO:0000313" key="3">
    <source>
        <dbReference type="EMBL" id="STY19452.1"/>
    </source>
</evidence>
<proteinExistence type="predicted"/>
<dbReference type="AlphaFoldDB" id="A0A378KXZ7"/>
<sequence length="371" mass="40799">MIMLHYVRKASFVSLIMVSSSLSFAGVMGEVQDDSKRFFGYVAPIYGSLSDEGINRTPYAEAITGGAITEHMMNPDSRWGYSLGLGYQFGPEKGHDVVLSYTNLKNRGTDAAVITSPSDVLVNRLSQIVQSQFDDPDFMASSGGQDMVGPASAVVSSHYDYQTADLITHRNFLSGFLNYVHFSRYYGIKASEFKKGFSAQYAGNFVSIDPRFFNTTIQPLTNQIDYEAKFFGIGPRIGMGAAWDLNRFFSLVGDVSASLLGGSYKTTWNEALITTTDAFIPNLPRTGRFSFTQNSNNRLWSSLVIGSNLAIATHFDLKNGSSVGVQGGINTEQYWTATTPDSIRSSNTANSVYFSQRIAVRDVFIKLSYLA</sequence>
<gene>
    <name evidence="2" type="ORF">Lqua_2760</name>
    <name evidence="3" type="ORF">NCTC12376_03291</name>
</gene>
<keyword evidence="1" id="KW-0732">Signal</keyword>
<dbReference type="STRING" id="45072.Lqua_2760"/>
<protein>
    <submittedName>
        <fullName evidence="3">Major outer membrane protein</fullName>
    </submittedName>
</protein>
<evidence type="ECO:0000256" key="1">
    <source>
        <dbReference type="SAM" id="SignalP"/>
    </source>
</evidence>
<dbReference type="Proteomes" id="UP000054639">
    <property type="component" value="Unassembled WGS sequence"/>
</dbReference>
<dbReference type="Pfam" id="PF05150">
    <property type="entry name" value="Legionella_OMP"/>
    <property type="match status" value="1"/>
</dbReference>
<accession>A0A378KXZ7</accession>
<reference evidence="2 4" key="1">
    <citation type="submission" date="2015-11" db="EMBL/GenBank/DDBJ databases">
        <title>Genomic analysis of 38 Legionella species identifies large and diverse effector repertoires.</title>
        <authorList>
            <person name="Burstein D."/>
            <person name="Amaro F."/>
            <person name="Zusman T."/>
            <person name="Lifshitz Z."/>
            <person name="Cohen O."/>
            <person name="Gilbert J.A."/>
            <person name="Pupko T."/>
            <person name="Shuman H.A."/>
            <person name="Segal G."/>
        </authorList>
    </citation>
    <scope>NUCLEOTIDE SEQUENCE [LARGE SCALE GENOMIC DNA]</scope>
    <source>
        <strain evidence="2 4">ATCC 49507</strain>
    </source>
</reference>
<name>A0A378KXZ7_9GAMM</name>
<feature type="signal peptide" evidence="1">
    <location>
        <begin position="1"/>
        <end position="25"/>
    </location>
</feature>
<evidence type="ECO:0000313" key="2">
    <source>
        <dbReference type="EMBL" id="KTD44925.1"/>
    </source>
</evidence>
<evidence type="ECO:0000313" key="4">
    <source>
        <dbReference type="Proteomes" id="UP000054639"/>
    </source>
</evidence>
<dbReference type="EMBL" id="UGOW01000001">
    <property type="protein sequence ID" value="STY19452.1"/>
    <property type="molecule type" value="Genomic_DNA"/>
</dbReference>
<dbReference type="EMBL" id="LNYR01000038">
    <property type="protein sequence ID" value="KTD44925.1"/>
    <property type="molecule type" value="Genomic_DNA"/>
</dbReference>